<evidence type="ECO:0000256" key="1">
    <source>
        <dbReference type="SAM" id="MobiDB-lite"/>
    </source>
</evidence>
<feature type="region of interest" description="Disordered" evidence="1">
    <location>
        <begin position="181"/>
        <end position="248"/>
    </location>
</feature>
<sequence>MSVSRAVLYSRSTQVHHNPHHALYHAFGRRQRRQPAYKVSDILLQRERDLEDRLQRVKNDLRLVAFTRATTQSASTRRACLLRAAIHSRRRRAIESRLSHVRAIRTDALRVEALREQMQMDSERRRPESIDIELDELALREGWNSVADAFEEQKREICQVSEILSRDWMGIDDAEFEEELVEESGPSIKREQPKDELEDLLDTESSAGMQNPYDIPTSDSDDEDMAQARDLRSEKQRVQDLEPVQRPY</sequence>
<gene>
    <name evidence="2" type="ORF">BWQ96_09812</name>
</gene>
<reference evidence="2 3" key="1">
    <citation type="journal article" date="2018" name="Mol. Biol. Evol.">
        <title>Analysis of the draft genome of the red seaweed Gracilariopsis chorda provides insights into genome size evolution in Rhodophyta.</title>
        <authorList>
            <person name="Lee J."/>
            <person name="Yang E.C."/>
            <person name="Graf L."/>
            <person name="Yang J.H."/>
            <person name="Qiu H."/>
            <person name="Zel Zion U."/>
            <person name="Chan C.X."/>
            <person name="Stephens T.G."/>
            <person name="Weber A.P.M."/>
            <person name="Boo G.H."/>
            <person name="Boo S.M."/>
            <person name="Kim K.M."/>
            <person name="Shin Y."/>
            <person name="Jung M."/>
            <person name="Lee S.J."/>
            <person name="Yim H.S."/>
            <person name="Lee J.H."/>
            <person name="Bhattacharya D."/>
            <person name="Yoon H.S."/>
        </authorList>
    </citation>
    <scope>NUCLEOTIDE SEQUENCE [LARGE SCALE GENOMIC DNA]</scope>
    <source>
        <strain evidence="2 3">SKKU-2015</strain>
        <tissue evidence="2">Whole body</tissue>
    </source>
</reference>
<comment type="caution">
    <text evidence="2">The sequence shown here is derived from an EMBL/GenBank/DDBJ whole genome shotgun (WGS) entry which is preliminary data.</text>
</comment>
<accession>A0A2V3IEH6</accession>
<proteinExistence type="predicted"/>
<dbReference type="AlphaFoldDB" id="A0A2V3IEH6"/>
<dbReference type="OrthoDB" id="10605584at2759"/>
<evidence type="ECO:0000313" key="3">
    <source>
        <dbReference type="Proteomes" id="UP000247409"/>
    </source>
</evidence>
<protein>
    <submittedName>
        <fullName evidence="2">Uncharacterized protein</fullName>
    </submittedName>
</protein>
<keyword evidence="3" id="KW-1185">Reference proteome</keyword>
<name>A0A2V3IEH6_9FLOR</name>
<evidence type="ECO:0000313" key="2">
    <source>
        <dbReference type="EMBL" id="PXF40489.1"/>
    </source>
</evidence>
<feature type="compositionally biased region" description="Basic and acidic residues" evidence="1">
    <location>
        <begin position="226"/>
        <end position="240"/>
    </location>
</feature>
<organism evidence="2 3">
    <name type="scientific">Gracilariopsis chorda</name>
    <dbReference type="NCBI Taxonomy" id="448386"/>
    <lineage>
        <taxon>Eukaryota</taxon>
        <taxon>Rhodophyta</taxon>
        <taxon>Florideophyceae</taxon>
        <taxon>Rhodymeniophycidae</taxon>
        <taxon>Gracilariales</taxon>
        <taxon>Gracilariaceae</taxon>
        <taxon>Gracilariopsis</taxon>
    </lineage>
</organism>
<dbReference type="EMBL" id="NBIV01000290">
    <property type="protein sequence ID" value="PXF40489.1"/>
    <property type="molecule type" value="Genomic_DNA"/>
</dbReference>
<dbReference type="Proteomes" id="UP000247409">
    <property type="component" value="Unassembled WGS sequence"/>
</dbReference>